<evidence type="ECO:0000259" key="19">
    <source>
        <dbReference type="SMART" id="SM00831"/>
    </source>
</evidence>
<evidence type="ECO:0000256" key="8">
    <source>
        <dbReference type="ARBA" id="ARBA00022553"/>
    </source>
</evidence>
<dbReference type="PROSITE" id="PS00154">
    <property type="entry name" value="ATPASE_E1_E2"/>
    <property type="match status" value="1"/>
</dbReference>
<comment type="function">
    <text evidence="1">Mediates magnesium influx to the cytosol.</text>
</comment>
<dbReference type="InterPro" id="IPR023298">
    <property type="entry name" value="ATPase_P-typ_TM_dom_sf"/>
</dbReference>
<dbReference type="NCBIfam" id="TIGR01494">
    <property type="entry name" value="ATPase_P-type"/>
    <property type="match status" value="2"/>
</dbReference>
<evidence type="ECO:0000256" key="13">
    <source>
        <dbReference type="ARBA" id="ARBA00022967"/>
    </source>
</evidence>
<evidence type="ECO:0000256" key="1">
    <source>
        <dbReference type="ARBA" id="ARBA00003954"/>
    </source>
</evidence>
<organism evidence="20 21">
    <name type="scientific">Spiroplasma ixodetis</name>
    <dbReference type="NCBI Taxonomy" id="2141"/>
    <lineage>
        <taxon>Bacteria</taxon>
        <taxon>Bacillati</taxon>
        <taxon>Mycoplasmatota</taxon>
        <taxon>Mollicutes</taxon>
        <taxon>Entomoplasmatales</taxon>
        <taxon>Spiroplasmataceae</taxon>
        <taxon>Spiroplasma</taxon>
    </lineage>
</organism>
<dbReference type="SMART" id="SM00831">
    <property type="entry name" value="Cation_ATPase_N"/>
    <property type="match status" value="1"/>
</dbReference>
<keyword evidence="7" id="KW-0997">Cell inner membrane</keyword>
<evidence type="ECO:0000256" key="3">
    <source>
        <dbReference type="ARBA" id="ARBA00008746"/>
    </source>
</evidence>
<keyword evidence="13" id="KW-1278">Translocase</keyword>
<feature type="transmembrane region" description="Helical" evidence="18">
    <location>
        <begin position="284"/>
        <end position="306"/>
    </location>
</feature>
<dbReference type="InterPro" id="IPR008250">
    <property type="entry name" value="ATPase_P-typ_transduc_dom_A_sf"/>
</dbReference>
<comment type="catalytic activity">
    <reaction evidence="17">
        <text>Mg(2+)(out) + ATP + H2O = Mg(2+)(in) + ADP + phosphate + H(+)</text>
        <dbReference type="Rhea" id="RHEA:10260"/>
        <dbReference type="ChEBI" id="CHEBI:15377"/>
        <dbReference type="ChEBI" id="CHEBI:15378"/>
        <dbReference type="ChEBI" id="CHEBI:18420"/>
        <dbReference type="ChEBI" id="CHEBI:30616"/>
        <dbReference type="ChEBI" id="CHEBI:43474"/>
        <dbReference type="ChEBI" id="CHEBI:456216"/>
        <dbReference type="EC" id="7.2.2.14"/>
    </reaction>
</comment>
<keyword evidence="14 18" id="KW-1133">Transmembrane helix</keyword>
<dbReference type="InterPro" id="IPR004014">
    <property type="entry name" value="ATPase_P-typ_cation-transptr_N"/>
</dbReference>
<evidence type="ECO:0000256" key="15">
    <source>
        <dbReference type="ARBA" id="ARBA00023136"/>
    </source>
</evidence>
<dbReference type="InterPro" id="IPR006415">
    <property type="entry name" value="P-type_ATPase_IIIB"/>
</dbReference>
<keyword evidence="10" id="KW-0547">Nucleotide-binding</keyword>
<dbReference type="InterPro" id="IPR006068">
    <property type="entry name" value="ATPase_P-typ_cation-transptr_C"/>
</dbReference>
<feature type="transmembrane region" description="Helical" evidence="18">
    <location>
        <begin position="707"/>
        <end position="728"/>
    </location>
</feature>
<evidence type="ECO:0000256" key="16">
    <source>
        <dbReference type="ARBA" id="ARBA00029806"/>
    </source>
</evidence>
<dbReference type="Pfam" id="PF00689">
    <property type="entry name" value="Cation_ATPase_C"/>
    <property type="match status" value="1"/>
</dbReference>
<dbReference type="EC" id="7.2.2.14" evidence="4"/>
<evidence type="ECO:0000256" key="10">
    <source>
        <dbReference type="ARBA" id="ARBA00022741"/>
    </source>
</evidence>
<dbReference type="Pfam" id="PF13246">
    <property type="entry name" value="Cation_ATPase"/>
    <property type="match status" value="1"/>
</dbReference>
<feature type="transmembrane region" description="Helical" evidence="18">
    <location>
        <begin position="875"/>
        <end position="895"/>
    </location>
</feature>
<dbReference type="SUPFAM" id="SSF81653">
    <property type="entry name" value="Calcium ATPase, transduction domain A"/>
    <property type="match status" value="1"/>
</dbReference>
<dbReference type="Proteomes" id="UP001473424">
    <property type="component" value="Chromosome"/>
</dbReference>
<dbReference type="CDD" id="cd02077">
    <property type="entry name" value="P-type_ATPase_Mg"/>
    <property type="match status" value="1"/>
</dbReference>
<dbReference type="SUPFAM" id="SSF81660">
    <property type="entry name" value="Metal cation-transporting ATPase, ATP-binding domain N"/>
    <property type="match status" value="1"/>
</dbReference>
<dbReference type="SFLD" id="SFLDG00002">
    <property type="entry name" value="C1.7:_P-type_atpase_like"/>
    <property type="match status" value="1"/>
</dbReference>
<evidence type="ECO:0000256" key="14">
    <source>
        <dbReference type="ARBA" id="ARBA00022989"/>
    </source>
</evidence>
<dbReference type="Pfam" id="PF00122">
    <property type="entry name" value="E1-E2_ATPase"/>
    <property type="match status" value="1"/>
</dbReference>
<keyword evidence="11" id="KW-0067">ATP-binding</keyword>
<dbReference type="InterPro" id="IPR036412">
    <property type="entry name" value="HAD-like_sf"/>
</dbReference>
<dbReference type="InterPro" id="IPR044492">
    <property type="entry name" value="P_typ_ATPase_HD_dom"/>
</dbReference>
<reference evidence="21" key="1">
    <citation type="journal article" date="2024" name="FEMS Microbiol. Lett.">
        <title>Genomic insights into Spiroplasma endosymbionts that induce male-killing and protective phenotypes in the pea aphid.</title>
        <authorList>
            <person name="Arai H."/>
            <person name="Legeai F."/>
            <person name="Kageyama D."/>
            <person name="Sugio A."/>
            <person name="Simon J.C."/>
        </authorList>
    </citation>
    <scope>NUCLEOTIDE SEQUENCE [LARGE SCALE GENOMIC DNA]</scope>
    <source>
        <strain evidence="21">sAp269</strain>
    </source>
</reference>
<dbReference type="PANTHER" id="PTHR42861">
    <property type="entry name" value="CALCIUM-TRANSPORTING ATPASE"/>
    <property type="match status" value="1"/>
</dbReference>
<evidence type="ECO:0000256" key="4">
    <source>
        <dbReference type="ARBA" id="ARBA00012786"/>
    </source>
</evidence>
<evidence type="ECO:0000313" key="21">
    <source>
        <dbReference type="Proteomes" id="UP001473424"/>
    </source>
</evidence>
<feature type="transmembrane region" description="Helical" evidence="18">
    <location>
        <begin position="313"/>
        <end position="333"/>
    </location>
</feature>
<feature type="transmembrane region" description="Helical" evidence="18">
    <location>
        <begin position="845"/>
        <end position="863"/>
    </location>
</feature>
<evidence type="ECO:0000256" key="17">
    <source>
        <dbReference type="ARBA" id="ARBA00047295"/>
    </source>
</evidence>
<dbReference type="Gene3D" id="1.20.1110.10">
    <property type="entry name" value="Calcium-transporting ATPase, transmembrane domain"/>
    <property type="match status" value="1"/>
</dbReference>
<dbReference type="InterPro" id="IPR059000">
    <property type="entry name" value="ATPase_P-type_domA"/>
</dbReference>
<keyword evidence="21" id="KW-1185">Reference proteome</keyword>
<evidence type="ECO:0000256" key="2">
    <source>
        <dbReference type="ARBA" id="ARBA00004429"/>
    </source>
</evidence>
<sequence>MQFFKKKHIEQKTTTMFKQFSQLSKEEVIQQLDGSMYGLKKEEVEDRLKKYGKNVFSHKRFVWYKKLMHNIFNPFIIVLMIIVIYNFISYSIIDTNTDKNVDLYSAIIVLVMIILSVFISYFQDYRSYKSSEKLRQLIETTASVFRFSNKNKKIDFNDLNSVANFTKEVLIENLVPGDITFLSSGDMIPADVRILVSTDLFINQSALTGETFPVEKHAINTKDDNKKSSILELENICFMGTSIVSGGAIAIVIASGVNTYFGSIASAVTSKRPVTSFSKGIKKVTYILIGFMCVMVPLIFIVNVITKNNILTALIFSISVAVGITPEMLPMIVSANLAKGAIRLSHKKVIVKNLTSIQSFGAMDVLCTDKTGTLTEDRIELVKHLDPEGVESNKVLEMAYLNSSLQTGLKNNIDKTIVQHIKAHHNKIVEMPYRKIDEIPFDFIRRRMSIVVSKDKINNTLICKGAVEEILKICTKVEIRGKVIALTDKIKENVLKLSTELNNDGLRVIAIGYQDFASDKTIFKIEDESNLVLLGYIGFLDVPKPSAIKAITTLNQHGIDVKILTGDNEIVTKAICKKVGLEPGIPLLGSDIEDMDDQHLQALVNKTTIFAKMDPLQKSRIIDILKLNSHTVGFLGDGINDAVALHHADVGISVNSATDIAKEASDIILLEKDLDILEQGVISGRNTFGNILKYIKITISSNFGNSLSILIASIWLPFLPMMAIQILLQNLLYDISQLAIPWDRVDEDFIKKPQKWNAKSILPFAFWNGPLSSIFDITTFLFLGYGLHIFANFANVDPNNAAGIYQQSLFHTGWFILGVTSQTLIVQLLRTSKVPFIQSMPSHQLFLTTIIITIIGISIPYTQLGATIGLTPITLIFYAYLAGVVIVYFIASQLLKMIYIKVNKRWL</sequence>
<dbReference type="SFLD" id="SFLDS00003">
    <property type="entry name" value="Haloacid_Dehalogenase"/>
    <property type="match status" value="1"/>
</dbReference>
<dbReference type="InterPro" id="IPR023299">
    <property type="entry name" value="ATPase_P-typ_cyto_dom_N"/>
</dbReference>
<feature type="transmembrane region" description="Helical" evidence="18">
    <location>
        <begin position="236"/>
        <end position="264"/>
    </location>
</feature>
<dbReference type="SFLD" id="SFLDF00027">
    <property type="entry name" value="p-type_atpase"/>
    <property type="match status" value="1"/>
</dbReference>
<dbReference type="InterPro" id="IPR001757">
    <property type="entry name" value="P_typ_ATPase"/>
</dbReference>
<dbReference type="Pfam" id="PF00690">
    <property type="entry name" value="Cation_ATPase_N"/>
    <property type="match status" value="1"/>
</dbReference>
<dbReference type="Gene3D" id="3.40.1110.10">
    <property type="entry name" value="Calcium-transporting ATPase, cytoplasmic domain N"/>
    <property type="match status" value="1"/>
</dbReference>
<protein>
    <recommendedName>
        <fullName evidence="5">Magnesium-transporting ATPase, P-type 1</fullName>
        <ecNumber evidence="4">7.2.2.14</ecNumber>
    </recommendedName>
    <alternativeName>
        <fullName evidence="16">Mg(2+) transport ATPase, P-type 1</fullName>
    </alternativeName>
</protein>
<dbReference type="Gene3D" id="3.40.50.1000">
    <property type="entry name" value="HAD superfamily/HAD-like"/>
    <property type="match status" value="1"/>
</dbReference>
<proteinExistence type="inferred from homology"/>
<feature type="domain" description="Cation-transporting P-type ATPase N-terminal" evidence="19">
    <location>
        <begin position="19"/>
        <end position="91"/>
    </location>
</feature>
<evidence type="ECO:0000256" key="7">
    <source>
        <dbReference type="ARBA" id="ARBA00022519"/>
    </source>
</evidence>
<feature type="transmembrane region" description="Helical" evidence="18">
    <location>
        <begin position="67"/>
        <end position="88"/>
    </location>
</feature>
<dbReference type="InterPro" id="IPR018303">
    <property type="entry name" value="ATPase_P-typ_P_site"/>
</dbReference>
<feature type="transmembrane region" description="Helical" evidence="18">
    <location>
        <begin position="103"/>
        <end position="122"/>
    </location>
</feature>
<dbReference type="Gene3D" id="2.70.150.10">
    <property type="entry name" value="Calcium-transporting ATPase, cytoplasmic transduction domain A"/>
    <property type="match status" value="1"/>
</dbReference>
<evidence type="ECO:0000256" key="5">
    <source>
        <dbReference type="ARBA" id="ARBA00013555"/>
    </source>
</evidence>
<evidence type="ECO:0000313" key="20">
    <source>
        <dbReference type="EMBL" id="BET38133.1"/>
    </source>
</evidence>
<keyword evidence="9 18" id="KW-0812">Transmembrane</keyword>
<evidence type="ECO:0000256" key="11">
    <source>
        <dbReference type="ARBA" id="ARBA00022840"/>
    </source>
</evidence>
<dbReference type="InterPro" id="IPR023214">
    <property type="entry name" value="HAD_sf"/>
</dbReference>
<feature type="transmembrane region" description="Helical" evidence="18">
    <location>
        <begin position="761"/>
        <end position="784"/>
    </location>
</feature>
<gene>
    <name evidence="20" type="primary">mgtA</name>
    <name evidence="20" type="ORF">SAP269_07220</name>
</gene>
<dbReference type="SUPFAM" id="SSF81665">
    <property type="entry name" value="Calcium ATPase, transmembrane domain M"/>
    <property type="match status" value="1"/>
</dbReference>
<dbReference type="NCBIfam" id="NF011702">
    <property type="entry name" value="PRK15122.1"/>
    <property type="match status" value="1"/>
</dbReference>
<keyword evidence="12" id="KW-0460">Magnesium</keyword>
<comment type="subcellular location">
    <subcellularLocation>
        <location evidence="2">Cell inner membrane</location>
        <topology evidence="2">Multi-pass membrane protein</topology>
    </subcellularLocation>
</comment>
<dbReference type="RefSeq" id="WP_353306839.1">
    <property type="nucleotide sequence ID" value="NZ_AP028955.1"/>
</dbReference>
<dbReference type="PRINTS" id="PR01836">
    <property type="entry name" value="MGATPASE"/>
</dbReference>
<dbReference type="EMBL" id="AP028955">
    <property type="protein sequence ID" value="BET38133.1"/>
    <property type="molecule type" value="Genomic_DNA"/>
</dbReference>
<evidence type="ECO:0000256" key="6">
    <source>
        <dbReference type="ARBA" id="ARBA00022475"/>
    </source>
</evidence>
<feature type="transmembrane region" description="Helical" evidence="18">
    <location>
        <begin position="804"/>
        <end position="825"/>
    </location>
</feature>
<evidence type="ECO:0000256" key="12">
    <source>
        <dbReference type="ARBA" id="ARBA00022842"/>
    </source>
</evidence>
<dbReference type="NCBIfam" id="TIGR01524">
    <property type="entry name" value="ATPase-IIIB_Mg"/>
    <property type="match status" value="1"/>
</dbReference>
<accession>A0ABM8JMP8</accession>
<evidence type="ECO:0000256" key="9">
    <source>
        <dbReference type="ARBA" id="ARBA00022692"/>
    </source>
</evidence>
<keyword evidence="15 18" id="KW-0472">Membrane</keyword>
<comment type="similarity">
    <text evidence="3">Belongs to the cation transport ATPase (P-type) (TC 3.A.3) family. Type IIIB subfamily.</text>
</comment>
<keyword evidence="8" id="KW-0597">Phosphoprotein</keyword>
<evidence type="ECO:0000256" key="18">
    <source>
        <dbReference type="SAM" id="Phobius"/>
    </source>
</evidence>
<name>A0ABM8JMP8_9MOLU</name>
<dbReference type="SUPFAM" id="SSF56784">
    <property type="entry name" value="HAD-like"/>
    <property type="match status" value="1"/>
</dbReference>
<keyword evidence="6" id="KW-1003">Cell membrane</keyword>